<feature type="domain" description="RNase H type-1" evidence="1">
    <location>
        <begin position="1"/>
        <end position="99"/>
    </location>
</feature>
<organism evidence="2 3">
    <name type="scientific">Dendrobium catenatum</name>
    <dbReference type="NCBI Taxonomy" id="906689"/>
    <lineage>
        <taxon>Eukaryota</taxon>
        <taxon>Viridiplantae</taxon>
        <taxon>Streptophyta</taxon>
        <taxon>Embryophyta</taxon>
        <taxon>Tracheophyta</taxon>
        <taxon>Spermatophyta</taxon>
        <taxon>Magnoliopsida</taxon>
        <taxon>Liliopsida</taxon>
        <taxon>Asparagales</taxon>
        <taxon>Orchidaceae</taxon>
        <taxon>Epidendroideae</taxon>
        <taxon>Malaxideae</taxon>
        <taxon>Dendrobiinae</taxon>
        <taxon>Dendrobium</taxon>
    </lineage>
</organism>
<dbReference type="InterPro" id="IPR036397">
    <property type="entry name" value="RNaseH_sf"/>
</dbReference>
<keyword evidence="3" id="KW-1185">Reference proteome</keyword>
<dbReference type="PANTHER" id="PTHR48475:SF1">
    <property type="entry name" value="RNASE H TYPE-1 DOMAIN-CONTAINING PROTEIN"/>
    <property type="match status" value="1"/>
</dbReference>
<dbReference type="EMBL" id="KZ505210">
    <property type="protein sequence ID" value="PKU60201.1"/>
    <property type="molecule type" value="Genomic_DNA"/>
</dbReference>
<sequence length="137" mass="15675">MRFSFSLTEPRTNNEAEYEALIAGLEIAIDIKIQNLQIFGDSQLVINQVLGTYKICKVELAHYHRRTLELLKQVPNVKIVQVPRGQNAKADCLAKLAKEMANTNEERPIYIGVYNRRVLKPTLLQFPRAEEVSYSSK</sequence>
<dbReference type="InterPro" id="IPR002156">
    <property type="entry name" value="RNaseH_domain"/>
</dbReference>
<dbReference type="InterPro" id="IPR012337">
    <property type="entry name" value="RNaseH-like_sf"/>
</dbReference>
<dbReference type="GO" id="GO:0003676">
    <property type="term" value="F:nucleic acid binding"/>
    <property type="evidence" value="ECO:0007669"/>
    <property type="project" value="InterPro"/>
</dbReference>
<evidence type="ECO:0000313" key="3">
    <source>
        <dbReference type="Proteomes" id="UP000233837"/>
    </source>
</evidence>
<dbReference type="CDD" id="cd09279">
    <property type="entry name" value="RNase_HI_like"/>
    <property type="match status" value="1"/>
</dbReference>
<dbReference type="PROSITE" id="PS50879">
    <property type="entry name" value="RNASE_H_1"/>
    <property type="match status" value="1"/>
</dbReference>
<proteinExistence type="predicted"/>
<dbReference type="Proteomes" id="UP000233837">
    <property type="component" value="Unassembled WGS sequence"/>
</dbReference>
<accession>A0A2I0V9W4</accession>
<dbReference type="SUPFAM" id="SSF53098">
    <property type="entry name" value="Ribonuclease H-like"/>
    <property type="match status" value="1"/>
</dbReference>
<dbReference type="Gene3D" id="3.30.420.10">
    <property type="entry name" value="Ribonuclease H-like superfamily/Ribonuclease H"/>
    <property type="match status" value="1"/>
</dbReference>
<reference evidence="2 3" key="2">
    <citation type="journal article" date="2017" name="Nature">
        <title>The Apostasia genome and the evolution of orchids.</title>
        <authorList>
            <person name="Zhang G.Q."/>
            <person name="Liu K.W."/>
            <person name="Li Z."/>
            <person name="Lohaus R."/>
            <person name="Hsiao Y.Y."/>
            <person name="Niu S.C."/>
            <person name="Wang J.Y."/>
            <person name="Lin Y.C."/>
            <person name="Xu Q."/>
            <person name="Chen L.J."/>
            <person name="Yoshida K."/>
            <person name="Fujiwara S."/>
            <person name="Wang Z.W."/>
            <person name="Zhang Y.Q."/>
            <person name="Mitsuda N."/>
            <person name="Wang M."/>
            <person name="Liu G.H."/>
            <person name="Pecoraro L."/>
            <person name="Huang H.X."/>
            <person name="Xiao X.J."/>
            <person name="Lin M."/>
            <person name="Wu X.Y."/>
            <person name="Wu W.L."/>
            <person name="Chen Y.Y."/>
            <person name="Chang S.B."/>
            <person name="Sakamoto S."/>
            <person name="Ohme-Takagi M."/>
            <person name="Yagi M."/>
            <person name="Zeng S.J."/>
            <person name="Shen C.Y."/>
            <person name="Yeh C.M."/>
            <person name="Luo Y.B."/>
            <person name="Tsai W.C."/>
            <person name="Van de Peer Y."/>
            <person name="Liu Z.J."/>
        </authorList>
    </citation>
    <scope>NUCLEOTIDE SEQUENCE [LARGE SCALE GENOMIC DNA]</scope>
    <source>
        <tissue evidence="2">The whole plant</tissue>
    </source>
</reference>
<evidence type="ECO:0000313" key="2">
    <source>
        <dbReference type="EMBL" id="PKU60201.1"/>
    </source>
</evidence>
<name>A0A2I0V9W4_9ASPA</name>
<dbReference type="PANTHER" id="PTHR48475">
    <property type="entry name" value="RIBONUCLEASE H"/>
    <property type="match status" value="1"/>
</dbReference>
<reference evidence="2 3" key="1">
    <citation type="journal article" date="2016" name="Sci. Rep.">
        <title>The Dendrobium catenatum Lindl. genome sequence provides insights into polysaccharide synthase, floral development and adaptive evolution.</title>
        <authorList>
            <person name="Zhang G.Q."/>
            <person name="Xu Q."/>
            <person name="Bian C."/>
            <person name="Tsai W.C."/>
            <person name="Yeh C.M."/>
            <person name="Liu K.W."/>
            <person name="Yoshida K."/>
            <person name="Zhang L.S."/>
            <person name="Chang S.B."/>
            <person name="Chen F."/>
            <person name="Shi Y."/>
            <person name="Su Y.Y."/>
            <person name="Zhang Y.Q."/>
            <person name="Chen L.J."/>
            <person name="Yin Y."/>
            <person name="Lin M."/>
            <person name="Huang H."/>
            <person name="Deng H."/>
            <person name="Wang Z.W."/>
            <person name="Zhu S.L."/>
            <person name="Zhao X."/>
            <person name="Deng C."/>
            <person name="Niu S.C."/>
            <person name="Huang J."/>
            <person name="Wang M."/>
            <person name="Liu G.H."/>
            <person name="Yang H.J."/>
            <person name="Xiao X.J."/>
            <person name="Hsiao Y.Y."/>
            <person name="Wu W.L."/>
            <person name="Chen Y.Y."/>
            <person name="Mitsuda N."/>
            <person name="Ohme-Takagi M."/>
            <person name="Luo Y.B."/>
            <person name="Van de Peer Y."/>
            <person name="Liu Z.J."/>
        </authorList>
    </citation>
    <scope>NUCLEOTIDE SEQUENCE [LARGE SCALE GENOMIC DNA]</scope>
    <source>
        <tissue evidence="2">The whole plant</tissue>
    </source>
</reference>
<evidence type="ECO:0000259" key="1">
    <source>
        <dbReference type="PROSITE" id="PS50879"/>
    </source>
</evidence>
<dbReference type="AlphaFoldDB" id="A0A2I0V9W4"/>
<dbReference type="GO" id="GO:0004523">
    <property type="term" value="F:RNA-DNA hybrid ribonuclease activity"/>
    <property type="evidence" value="ECO:0007669"/>
    <property type="project" value="InterPro"/>
</dbReference>
<protein>
    <recommendedName>
        <fullName evidence="1">RNase H type-1 domain-containing protein</fullName>
    </recommendedName>
</protein>
<gene>
    <name evidence="2" type="ORF">MA16_Dca027824</name>
</gene>
<dbReference type="Pfam" id="PF13456">
    <property type="entry name" value="RVT_3"/>
    <property type="match status" value="1"/>
</dbReference>